<feature type="region of interest" description="Disordered" evidence="6">
    <location>
        <begin position="1"/>
        <end position="41"/>
    </location>
</feature>
<organism evidence="9 10">
    <name type="scientific">Candida viswanathii</name>
    <dbReference type="NCBI Taxonomy" id="5486"/>
    <lineage>
        <taxon>Eukaryota</taxon>
        <taxon>Fungi</taxon>
        <taxon>Dikarya</taxon>
        <taxon>Ascomycota</taxon>
        <taxon>Saccharomycotina</taxon>
        <taxon>Pichiomycetes</taxon>
        <taxon>Debaryomycetaceae</taxon>
        <taxon>Candida/Lodderomyces clade</taxon>
        <taxon>Candida</taxon>
    </lineage>
</organism>
<evidence type="ECO:0000256" key="6">
    <source>
        <dbReference type="SAM" id="MobiDB-lite"/>
    </source>
</evidence>
<comment type="caution">
    <text evidence="9">The sequence shown here is derived from an EMBL/GenBank/DDBJ whole genome shotgun (WGS) entry which is preliminary data.</text>
</comment>
<feature type="transmembrane region" description="Helical" evidence="7">
    <location>
        <begin position="120"/>
        <end position="140"/>
    </location>
</feature>
<gene>
    <name evidence="9" type="ORF">Cantr_02598</name>
</gene>
<feature type="domain" description="DUF202" evidence="8">
    <location>
        <begin position="67"/>
        <end position="145"/>
    </location>
</feature>
<keyword evidence="2" id="KW-1003">Cell membrane</keyword>
<keyword evidence="10" id="KW-1185">Reference proteome</keyword>
<evidence type="ECO:0000313" key="10">
    <source>
        <dbReference type="Proteomes" id="UP000253472"/>
    </source>
</evidence>
<protein>
    <recommendedName>
        <fullName evidence="8">DUF202 domain-containing protein</fullName>
    </recommendedName>
</protein>
<dbReference type="Pfam" id="PF02656">
    <property type="entry name" value="DUF202"/>
    <property type="match status" value="1"/>
</dbReference>
<evidence type="ECO:0000256" key="4">
    <source>
        <dbReference type="ARBA" id="ARBA00022989"/>
    </source>
</evidence>
<feature type="transmembrane region" description="Helical" evidence="7">
    <location>
        <begin position="152"/>
        <end position="174"/>
    </location>
</feature>
<dbReference type="EMBL" id="QLNQ01000001">
    <property type="protein sequence ID" value="RCK66985.1"/>
    <property type="molecule type" value="Genomic_DNA"/>
</dbReference>
<evidence type="ECO:0000259" key="8">
    <source>
        <dbReference type="Pfam" id="PF02656"/>
    </source>
</evidence>
<dbReference type="InterPro" id="IPR052053">
    <property type="entry name" value="IM_YidH-like"/>
</dbReference>
<dbReference type="Proteomes" id="UP000253472">
    <property type="component" value="Unassembled WGS sequence"/>
</dbReference>
<evidence type="ECO:0000313" key="9">
    <source>
        <dbReference type="EMBL" id="RCK66985.1"/>
    </source>
</evidence>
<feature type="transmembrane region" description="Helical" evidence="7">
    <location>
        <begin position="79"/>
        <end position="99"/>
    </location>
</feature>
<proteinExistence type="predicted"/>
<feature type="compositionally biased region" description="Basic and acidic residues" evidence="6">
    <location>
        <begin position="1"/>
        <end position="12"/>
    </location>
</feature>
<dbReference type="OrthoDB" id="199599at2759"/>
<accession>A0A367YM80</accession>
<dbReference type="GO" id="GO:0005886">
    <property type="term" value="C:plasma membrane"/>
    <property type="evidence" value="ECO:0007669"/>
    <property type="project" value="UniProtKB-SubCell"/>
</dbReference>
<evidence type="ECO:0000256" key="7">
    <source>
        <dbReference type="SAM" id="Phobius"/>
    </source>
</evidence>
<keyword evidence="4 7" id="KW-1133">Transmembrane helix</keyword>
<keyword evidence="3 7" id="KW-0812">Transmembrane</keyword>
<name>A0A367YM80_9ASCO</name>
<feature type="compositionally biased region" description="Low complexity" evidence="6">
    <location>
        <begin position="20"/>
        <end position="32"/>
    </location>
</feature>
<dbReference type="STRING" id="5486.A0A367YM80"/>
<evidence type="ECO:0000256" key="1">
    <source>
        <dbReference type="ARBA" id="ARBA00004651"/>
    </source>
</evidence>
<dbReference type="PANTHER" id="PTHR34187">
    <property type="entry name" value="FGR18P"/>
    <property type="match status" value="1"/>
</dbReference>
<keyword evidence="5 7" id="KW-0472">Membrane</keyword>
<evidence type="ECO:0000256" key="5">
    <source>
        <dbReference type="ARBA" id="ARBA00023136"/>
    </source>
</evidence>
<dbReference type="InterPro" id="IPR003807">
    <property type="entry name" value="DUF202"/>
</dbReference>
<evidence type="ECO:0000256" key="3">
    <source>
        <dbReference type="ARBA" id="ARBA00022692"/>
    </source>
</evidence>
<dbReference type="AlphaFoldDB" id="A0A367YM80"/>
<evidence type="ECO:0000256" key="2">
    <source>
        <dbReference type="ARBA" id="ARBA00022475"/>
    </source>
</evidence>
<reference evidence="9 10" key="1">
    <citation type="submission" date="2018-06" db="EMBL/GenBank/DDBJ databases">
        <title>Whole genome sequencing of Candida tropicalis (genome annotated by CSBL at Korea University).</title>
        <authorList>
            <person name="Ahn J."/>
        </authorList>
    </citation>
    <scope>NUCLEOTIDE SEQUENCE [LARGE SCALE GENOMIC DNA]</scope>
    <source>
        <strain evidence="9 10">ATCC 20962</strain>
    </source>
</reference>
<comment type="subcellular location">
    <subcellularLocation>
        <location evidence="1">Cell membrane</location>
        <topology evidence="1">Multi-pass membrane protein</topology>
    </subcellularLocation>
</comment>
<sequence length="182" mass="20912">MEPKPEISREMTNECAPEHQQQQQQQQQQPLPKQQPPAPAEADSNNWSILEYLNFQITLKNKSSVARDHMANERTLLSWLRTALTFLTFGVGFLQFYRMEIKTPNTTMEGQIIERLSRPIGILCVILSVTTVCFGSFRYFQVQNALLIDNYPATRLTIVVLILINLSMLILLMVMDIKISIL</sequence>
<dbReference type="PANTHER" id="PTHR34187:SF2">
    <property type="entry name" value="DUF202 DOMAIN-CONTAINING PROTEIN"/>
    <property type="match status" value="1"/>
</dbReference>